<organism evidence="10 11">
    <name type="scientific">Acinetobacter bereziniae NIPH 3</name>
    <dbReference type="NCBI Taxonomy" id="1217651"/>
    <lineage>
        <taxon>Bacteria</taxon>
        <taxon>Pseudomonadati</taxon>
        <taxon>Pseudomonadota</taxon>
        <taxon>Gammaproteobacteria</taxon>
        <taxon>Moraxellales</taxon>
        <taxon>Moraxellaceae</taxon>
        <taxon>Acinetobacter</taxon>
    </lineage>
</organism>
<evidence type="ECO:0000256" key="8">
    <source>
        <dbReference type="ARBA" id="ARBA00023136"/>
    </source>
</evidence>
<keyword evidence="7" id="KW-0626">Porin</keyword>
<evidence type="ECO:0000256" key="5">
    <source>
        <dbReference type="ARBA" id="ARBA00022692"/>
    </source>
</evidence>
<keyword evidence="5" id="KW-0812">Transmembrane</keyword>
<dbReference type="HOGENOM" id="CLU_032473_4_1_6"/>
<dbReference type="GO" id="GO:0015144">
    <property type="term" value="F:carbohydrate transmembrane transporter activity"/>
    <property type="evidence" value="ECO:0007669"/>
    <property type="project" value="TreeGrafter"/>
</dbReference>
<evidence type="ECO:0000256" key="7">
    <source>
        <dbReference type="ARBA" id="ARBA00023114"/>
    </source>
</evidence>
<evidence type="ECO:0000256" key="2">
    <source>
        <dbReference type="ARBA" id="ARBA00007055"/>
    </source>
</evidence>
<accession>N8YN45</accession>
<dbReference type="GO" id="GO:0009279">
    <property type="term" value="C:cell outer membrane"/>
    <property type="evidence" value="ECO:0007669"/>
    <property type="project" value="UniProtKB-SubCell"/>
</dbReference>
<evidence type="ECO:0000313" key="10">
    <source>
        <dbReference type="EMBL" id="ENV22769.1"/>
    </source>
</evidence>
<evidence type="ECO:0000256" key="3">
    <source>
        <dbReference type="ARBA" id="ARBA00022448"/>
    </source>
</evidence>
<keyword evidence="9" id="KW-0998">Cell outer membrane</keyword>
<dbReference type="GO" id="GO:0046930">
    <property type="term" value="C:pore complex"/>
    <property type="evidence" value="ECO:0007669"/>
    <property type="project" value="UniProtKB-KW"/>
</dbReference>
<dbReference type="InterPro" id="IPR050286">
    <property type="entry name" value="G_neg_Bact_CarbUptk_Porin"/>
</dbReference>
<dbReference type="EMBL" id="APPK01000024">
    <property type="protein sequence ID" value="ENV22769.1"/>
    <property type="molecule type" value="Genomic_DNA"/>
</dbReference>
<evidence type="ECO:0008006" key="12">
    <source>
        <dbReference type="Google" id="ProtNLM"/>
    </source>
</evidence>
<dbReference type="RefSeq" id="WP_004829088.1">
    <property type="nucleotide sequence ID" value="NZ_KB849467.1"/>
</dbReference>
<evidence type="ECO:0000256" key="6">
    <source>
        <dbReference type="ARBA" id="ARBA00023065"/>
    </source>
</evidence>
<keyword evidence="4" id="KW-1134">Transmembrane beta strand</keyword>
<dbReference type="CDD" id="cd01346">
    <property type="entry name" value="Maltoporin-like"/>
    <property type="match status" value="1"/>
</dbReference>
<keyword evidence="8" id="KW-0472">Membrane</keyword>
<comment type="caution">
    <text evidence="10">The sequence shown here is derived from an EMBL/GenBank/DDBJ whole genome shotgun (WGS) entry which is preliminary data.</text>
</comment>
<dbReference type="GO" id="GO:0015288">
    <property type="term" value="F:porin activity"/>
    <property type="evidence" value="ECO:0007669"/>
    <property type="project" value="UniProtKB-KW"/>
</dbReference>
<dbReference type="PANTHER" id="PTHR38762:SF1">
    <property type="entry name" value="CRYPTIC OUTER MEMBRANE PORIN BGLH-RELATED"/>
    <property type="match status" value="1"/>
</dbReference>
<dbReference type="Gene3D" id="2.40.170.10">
    <property type="entry name" value="Porin, LamB type"/>
    <property type="match status" value="1"/>
</dbReference>
<dbReference type="GO" id="GO:0015774">
    <property type="term" value="P:polysaccharide transport"/>
    <property type="evidence" value="ECO:0007669"/>
    <property type="project" value="TreeGrafter"/>
</dbReference>
<gene>
    <name evidence="10" type="ORF">F963_01019</name>
</gene>
<dbReference type="InterPro" id="IPR003192">
    <property type="entry name" value="Porin_LamB"/>
</dbReference>
<dbReference type="SUPFAM" id="SSF56935">
    <property type="entry name" value="Porins"/>
    <property type="match status" value="1"/>
</dbReference>
<dbReference type="PANTHER" id="PTHR38762">
    <property type="entry name" value="CRYPTIC OUTER MEMBRANE PORIN BGLH-RELATED"/>
    <property type="match status" value="1"/>
</dbReference>
<evidence type="ECO:0000256" key="4">
    <source>
        <dbReference type="ARBA" id="ARBA00022452"/>
    </source>
</evidence>
<evidence type="ECO:0000256" key="9">
    <source>
        <dbReference type="ARBA" id="ARBA00023237"/>
    </source>
</evidence>
<proteinExistence type="inferred from homology"/>
<reference evidence="10 11" key="1">
    <citation type="submission" date="2013-02" db="EMBL/GenBank/DDBJ databases">
        <title>The Genome Sequence of Acinetobacter bereziniae NIPH 3.</title>
        <authorList>
            <consortium name="The Broad Institute Genome Sequencing Platform"/>
            <consortium name="The Broad Institute Genome Sequencing Center for Infectious Disease"/>
            <person name="Cerqueira G."/>
            <person name="Feldgarden M."/>
            <person name="Courvalin P."/>
            <person name="Perichon B."/>
            <person name="Grillot-Courvalin C."/>
            <person name="Clermont D."/>
            <person name="Rocha E."/>
            <person name="Yoon E.-J."/>
            <person name="Nemec A."/>
            <person name="Walker B."/>
            <person name="Young S.K."/>
            <person name="Zeng Q."/>
            <person name="Gargeya S."/>
            <person name="Fitzgerald M."/>
            <person name="Haas B."/>
            <person name="Abouelleil A."/>
            <person name="Alvarado L."/>
            <person name="Arachchi H.M."/>
            <person name="Berlin A.M."/>
            <person name="Chapman S.B."/>
            <person name="Dewar J."/>
            <person name="Goldberg J."/>
            <person name="Griggs A."/>
            <person name="Gujja S."/>
            <person name="Hansen M."/>
            <person name="Howarth C."/>
            <person name="Imamovic A."/>
            <person name="Larimer J."/>
            <person name="McCowan C."/>
            <person name="Murphy C."/>
            <person name="Neiman D."/>
            <person name="Pearson M."/>
            <person name="Priest M."/>
            <person name="Roberts A."/>
            <person name="Saif S."/>
            <person name="Shea T."/>
            <person name="Sisk P."/>
            <person name="Sykes S."/>
            <person name="Wortman J."/>
            <person name="Nusbaum C."/>
            <person name="Birren B."/>
        </authorList>
    </citation>
    <scope>NUCLEOTIDE SEQUENCE [LARGE SCALE GENOMIC DNA]</scope>
    <source>
        <strain evidence="10 11">NIPH 3</strain>
    </source>
</reference>
<keyword evidence="3" id="KW-0813">Transport</keyword>
<dbReference type="Pfam" id="PF02264">
    <property type="entry name" value="LamB"/>
    <property type="match status" value="1"/>
</dbReference>
<dbReference type="GO" id="GO:0006811">
    <property type="term" value="P:monoatomic ion transport"/>
    <property type="evidence" value="ECO:0007669"/>
    <property type="project" value="UniProtKB-KW"/>
</dbReference>
<dbReference type="Proteomes" id="UP000013270">
    <property type="component" value="Unassembled WGS sequence"/>
</dbReference>
<evidence type="ECO:0000313" key="11">
    <source>
        <dbReference type="Proteomes" id="UP000013270"/>
    </source>
</evidence>
<sequence>MKKTAWIVGTAIFIVSQIASALEFHGYMRAGMGATEDGKTQECFKLTGASSKYRLGNECEQYAELFAKQNLIKLKDNSELSINGMLQFYNQYGQSLSFNDDNGFARLNQIYLDWRNVSYLNGANLWAGRRFYNRSDIHMSDLFYWNQSGTGFGIDDYKINDLSFSYVFSRKDNVFQKSYVNRHDLTVKGFEWTPKNKLNTGLSLIDADQLGWSLTVQNITSDVLNGKNTLVLQYGEGAGVGLSYTGDPTLERDNTSLRFIEALDWESNNKKFNGQALALYQKDQFKDQDNRDWISLGSRVAYVVQDHFKVSTEIGYDQIKQNDQTRNLTKLTLAPTWSIKGTGYYDRPELRLYYTYAFWNDEEQKLRALTQPNSRFQNLSNGSNFGAQLEYWW</sequence>
<name>N8YN45_ACIBZ</name>
<comment type="subcellular location">
    <subcellularLocation>
        <location evidence="1">Cell outer membrane</location>
        <topology evidence="1">Multi-pass membrane protein</topology>
    </subcellularLocation>
</comment>
<comment type="similarity">
    <text evidence="2">Belongs to the porin LamB (TC 1.B.3) family.</text>
</comment>
<dbReference type="InterPro" id="IPR036998">
    <property type="entry name" value="Porin_LamB_sf"/>
</dbReference>
<dbReference type="PATRIC" id="fig|1217651.3.peg.989"/>
<keyword evidence="6" id="KW-0406">Ion transport</keyword>
<evidence type="ECO:0000256" key="1">
    <source>
        <dbReference type="ARBA" id="ARBA00004571"/>
    </source>
</evidence>
<dbReference type="AlphaFoldDB" id="N8YN45"/>
<protein>
    <recommendedName>
        <fullName evidence="12">Maltoporin</fullName>
    </recommendedName>
</protein>